<organism evidence="3 4">
    <name type="scientific">Cherax quadricarinatus</name>
    <name type="common">Australian red claw crayfish</name>
    <dbReference type="NCBI Taxonomy" id="27406"/>
    <lineage>
        <taxon>Eukaryota</taxon>
        <taxon>Metazoa</taxon>
        <taxon>Ecdysozoa</taxon>
        <taxon>Arthropoda</taxon>
        <taxon>Crustacea</taxon>
        <taxon>Multicrustacea</taxon>
        <taxon>Malacostraca</taxon>
        <taxon>Eumalacostraca</taxon>
        <taxon>Eucarida</taxon>
        <taxon>Decapoda</taxon>
        <taxon>Pleocyemata</taxon>
        <taxon>Astacidea</taxon>
        <taxon>Parastacoidea</taxon>
        <taxon>Parastacidae</taxon>
        <taxon>Cherax</taxon>
    </lineage>
</organism>
<dbReference type="GO" id="GO:0005829">
    <property type="term" value="C:cytosol"/>
    <property type="evidence" value="ECO:0007669"/>
    <property type="project" value="TreeGrafter"/>
</dbReference>
<dbReference type="GO" id="GO:0005875">
    <property type="term" value="C:microtubule associated complex"/>
    <property type="evidence" value="ECO:0007669"/>
    <property type="project" value="TreeGrafter"/>
</dbReference>
<gene>
    <name evidence="3" type="ORF">OTU49_008842</name>
</gene>
<dbReference type="AlphaFoldDB" id="A0AAW0WBY0"/>
<dbReference type="GO" id="GO:0000226">
    <property type="term" value="P:microtubule cytoskeleton organization"/>
    <property type="evidence" value="ECO:0007669"/>
    <property type="project" value="InterPro"/>
</dbReference>
<dbReference type="Pfam" id="PF25281">
    <property type="entry name" value="MBL_MAP1B"/>
    <property type="match status" value="1"/>
</dbReference>
<dbReference type="GO" id="GO:0003779">
    <property type="term" value="F:actin binding"/>
    <property type="evidence" value="ECO:0007669"/>
    <property type="project" value="TreeGrafter"/>
</dbReference>
<feature type="non-terminal residue" evidence="3">
    <location>
        <position position="1"/>
    </location>
</feature>
<dbReference type="InterPro" id="IPR026074">
    <property type="entry name" value="MAP1"/>
</dbReference>
<evidence type="ECO:0000259" key="2">
    <source>
        <dbReference type="Pfam" id="PF25281"/>
    </source>
</evidence>
<sequence>FSEYEVQRVLHAYENCITIDIHCAPEGHWSTHFLAKESFSKLCRVTVNPDDKIEITPGISTFVLYLSQFLSSTAIEDLLEPSDIVGNIRFSRPTLYVFPGGQGDSALFGVNGFNMLVDGGYNYKACFWDFTRHLDRLDAVLITRLNSSNLMG</sequence>
<dbReference type="GO" id="GO:0005874">
    <property type="term" value="C:microtubule"/>
    <property type="evidence" value="ECO:0007669"/>
    <property type="project" value="InterPro"/>
</dbReference>
<evidence type="ECO:0000259" key="1">
    <source>
        <dbReference type="Pfam" id="PF23415"/>
    </source>
</evidence>
<evidence type="ECO:0000313" key="4">
    <source>
        <dbReference type="Proteomes" id="UP001445076"/>
    </source>
</evidence>
<dbReference type="GO" id="GO:0016358">
    <property type="term" value="P:dendrite development"/>
    <property type="evidence" value="ECO:0007669"/>
    <property type="project" value="TreeGrafter"/>
</dbReference>
<dbReference type="PANTHER" id="PTHR13843:SF12">
    <property type="entry name" value="ATPASE F1_V1_A1 COMPLEX ALPHA_BETA SUBUNIT NUCLEOTIDE-BINDING DOMAIN-CONTAINING PROTEIN"/>
    <property type="match status" value="1"/>
</dbReference>
<dbReference type="GO" id="GO:0008017">
    <property type="term" value="F:microtubule binding"/>
    <property type="evidence" value="ECO:0007669"/>
    <property type="project" value="InterPro"/>
</dbReference>
<dbReference type="GO" id="GO:0031114">
    <property type="term" value="P:regulation of microtubule depolymerization"/>
    <property type="evidence" value="ECO:0007669"/>
    <property type="project" value="TreeGrafter"/>
</dbReference>
<dbReference type="Proteomes" id="UP001445076">
    <property type="component" value="Unassembled WGS sequence"/>
</dbReference>
<comment type="caution">
    <text evidence="3">The sequence shown here is derived from an EMBL/GenBank/DDBJ whole genome shotgun (WGS) entry which is preliminary data.</text>
</comment>
<dbReference type="PANTHER" id="PTHR13843">
    <property type="entry name" value="MICROTUBULE-ASSOCIATED PROTEIN"/>
    <property type="match status" value="1"/>
</dbReference>
<reference evidence="3 4" key="1">
    <citation type="journal article" date="2024" name="BMC Genomics">
        <title>Genome assembly of redclaw crayfish (Cherax quadricarinatus) provides insights into its immune adaptation and hypoxia tolerance.</title>
        <authorList>
            <person name="Liu Z."/>
            <person name="Zheng J."/>
            <person name="Li H."/>
            <person name="Fang K."/>
            <person name="Wang S."/>
            <person name="He J."/>
            <person name="Zhou D."/>
            <person name="Weng S."/>
            <person name="Chi M."/>
            <person name="Gu Z."/>
            <person name="He J."/>
            <person name="Li F."/>
            <person name="Wang M."/>
        </authorList>
    </citation>
    <scope>NUCLEOTIDE SEQUENCE [LARGE SCALE GENOMIC DNA]</scope>
    <source>
        <strain evidence="3">ZL_2023a</strain>
    </source>
</reference>
<name>A0AAW0WBY0_CHEQU</name>
<feature type="non-terminal residue" evidence="3">
    <location>
        <position position="152"/>
    </location>
</feature>
<dbReference type="InterPro" id="IPR056617">
    <property type="entry name" value="MAP1B/S_N"/>
</dbReference>
<dbReference type="InterPro" id="IPR057480">
    <property type="entry name" value="MAP1A/B/S-like_MBL"/>
</dbReference>
<feature type="domain" description="Microtubule-associated protein 1B/S N-terminal" evidence="1">
    <location>
        <begin position="1"/>
        <end position="68"/>
    </location>
</feature>
<dbReference type="EMBL" id="JARKIK010000069">
    <property type="protein sequence ID" value="KAK8728872.1"/>
    <property type="molecule type" value="Genomic_DNA"/>
</dbReference>
<evidence type="ECO:0000313" key="3">
    <source>
        <dbReference type="EMBL" id="KAK8728872.1"/>
    </source>
</evidence>
<keyword evidence="4" id="KW-1185">Reference proteome</keyword>
<dbReference type="GO" id="GO:0043025">
    <property type="term" value="C:neuronal cell body"/>
    <property type="evidence" value="ECO:0007669"/>
    <property type="project" value="TreeGrafter"/>
</dbReference>
<dbReference type="GO" id="GO:0030425">
    <property type="term" value="C:dendrite"/>
    <property type="evidence" value="ECO:0007669"/>
    <property type="project" value="TreeGrafter"/>
</dbReference>
<feature type="domain" description="Microtubule-associated protein 1A/B/S-like MBL-like" evidence="2">
    <location>
        <begin position="75"/>
        <end position="152"/>
    </location>
</feature>
<proteinExistence type="predicted"/>
<protein>
    <submittedName>
        <fullName evidence="3">Uncharacterized protein</fullName>
    </submittedName>
</protein>
<dbReference type="Pfam" id="PF23415">
    <property type="entry name" value="MAPB1_N"/>
    <property type="match status" value="1"/>
</dbReference>
<dbReference type="GO" id="GO:0007409">
    <property type="term" value="P:axonogenesis"/>
    <property type="evidence" value="ECO:0007669"/>
    <property type="project" value="TreeGrafter"/>
</dbReference>
<dbReference type="GO" id="GO:0045202">
    <property type="term" value="C:synapse"/>
    <property type="evidence" value="ECO:0007669"/>
    <property type="project" value="TreeGrafter"/>
</dbReference>
<accession>A0AAW0WBY0</accession>